<evidence type="ECO:0000313" key="2">
    <source>
        <dbReference type="Proteomes" id="UP000287651"/>
    </source>
</evidence>
<dbReference type="Proteomes" id="UP000287651">
    <property type="component" value="Unassembled WGS sequence"/>
</dbReference>
<comment type="caution">
    <text evidence="1">The sequence shown here is derived from an EMBL/GenBank/DDBJ whole genome shotgun (WGS) entry which is preliminary data.</text>
</comment>
<reference evidence="1 2" key="1">
    <citation type="journal article" date="2014" name="Agronomy (Basel)">
        <title>A Draft Genome Sequence for Ensete ventricosum, the Drought-Tolerant Tree Against Hunger.</title>
        <authorList>
            <person name="Harrison J."/>
            <person name="Moore K.A."/>
            <person name="Paszkiewicz K."/>
            <person name="Jones T."/>
            <person name="Grant M."/>
            <person name="Ambacheew D."/>
            <person name="Muzemil S."/>
            <person name="Studholme D.J."/>
        </authorList>
    </citation>
    <scope>NUCLEOTIDE SEQUENCE [LARGE SCALE GENOMIC DNA]</scope>
</reference>
<sequence>MTTKHKSPTSWSFIHTRLSEVNGASRASRALSTIPFTISVKGPKLFHKHQSTKGYEQQNWHILEAQAEQRNIHVPNMKQYDEYMNIHNIQSNR</sequence>
<accession>A0A426XYZ6</accession>
<gene>
    <name evidence="1" type="ORF">B296_00014577</name>
</gene>
<proteinExistence type="predicted"/>
<name>A0A426XYZ6_ENSVE</name>
<protein>
    <submittedName>
        <fullName evidence="1">Uncharacterized protein</fullName>
    </submittedName>
</protein>
<organism evidence="1 2">
    <name type="scientific">Ensete ventricosum</name>
    <name type="common">Abyssinian banana</name>
    <name type="synonym">Musa ensete</name>
    <dbReference type="NCBI Taxonomy" id="4639"/>
    <lineage>
        <taxon>Eukaryota</taxon>
        <taxon>Viridiplantae</taxon>
        <taxon>Streptophyta</taxon>
        <taxon>Embryophyta</taxon>
        <taxon>Tracheophyta</taxon>
        <taxon>Spermatophyta</taxon>
        <taxon>Magnoliopsida</taxon>
        <taxon>Liliopsida</taxon>
        <taxon>Zingiberales</taxon>
        <taxon>Musaceae</taxon>
        <taxon>Ensete</taxon>
    </lineage>
</organism>
<dbReference type="EMBL" id="AMZH03016292">
    <property type="protein sequence ID" value="RRT44719.1"/>
    <property type="molecule type" value="Genomic_DNA"/>
</dbReference>
<evidence type="ECO:0000313" key="1">
    <source>
        <dbReference type="EMBL" id="RRT44719.1"/>
    </source>
</evidence>
<dbReference type="AlphaFoldDB" id="A0A426XYZ6"/>